<dbReference type="InterPro" id="IPR050117">
    <property type="entry name" value="MAPK"/>
</dbReference>
<feature type="compositionally biased region" description="Polar residues" evidence="5">
    <location>
        <begin position="787"/>
        <end position="809"/>
    </location>
</feature>
<comment type="caution">
    <text evidence="7">The sequence shown here is derived from an EMBL/GenBank/DDBJ whole genome shotgun (WGS) entry which is preliminary data.</text>
</comment>
<evidence type="ECO:0000256" key="4">
    <source>
        <dbReference type="PROSITE-ProRule" id="PRU10141"/>
    </source>
</evidence>
<feature type="compositionally biased region" description="Basic residues" evidence="5">
    <location>
        <begin position="812"/>
        <end position="821"/>
    </location>
</feature>
<sequence>MDDYLIRKELGDGSFGTVIQAQHKQTGQVVAIKRMKKKFSSWDKVCELREFKALRVLPSKPNIISLLEAFLIPQTRELYFVFEYMEGNLYQLIKDRKGKLLNEKIVQSITFQILEGLYHIHSHGIFHRDMKPENILISTRKKITCECDYNCEIQENYSTIPSNTPCFKNTLTDNIKISQGLSQIDEGFEYIVKLGDFGLAREIKSKSPYTDYVSTRWYRAPEVLLRSNYYSSPIDLWAVGTILAELCTLKPLFPGQSEIDQLFKISEVLGSPNVKSELAMQVGGVGGGEWKEGVKLAKTMGFSFPQNQPQPLSSRFTQSTPPYFLEFLSHLLRYDPRQRLTALDSLKHPYFAESNLVFADEPEEIRLNRGIEKKKKNDNFLFRRGGHLIPGDKKNNTRYSWTKATDGQNNDNNGPVSQLPLLDIEAANNIRQKDFVLPTIKAISPFSSDKAPHDSFGERIESIEQSIVKGRQAREHETIIEEKSELLSIIGPHEQFSEGHLIENSKPIPIMFNRHRGEQLYNCKNDTDFSPRHQSNPSKSFQFPHVHKRNRSNTTSEIDRMIKDIEEMNRGFDPSQVGCISPKTVDLRGYKLPDDVMKFFGTVDDSSSVLRRSCSSRSRDFMKIHRRYSSTSATREEMSPMSLTFQHHKEPSVASSQDHSRNDSGFSTNSTNNMPTPLEDEKETPSYVNKVYGQHLKTWQQICQENGISSHNSPLDDDNFSSMINDSFKSPVIPEFQFLNVAVNSSSQDHLDSPDSSPTSTSNSFFSNLKAAVKSHTVSPTKRYGIFSSNHENLSGTSTLPTQQSTQASLKLRPRIQRRQRSNSGDIEESSSELKRTNLVGGIGGEKKDKKLSSSPGLFATLGAKIVGGKGGGSVSSTYSSSQYE</sequence>
<dbReference type="SUPFAM" id="SSF56112">
    <property type="entry name" value="Protein kinase-like (PK-like)"/>
    <property type="match status" value="1"/>
</dbReference>
<feature type="compositionally biased region" description="Polar residues" evidence="5">
    <location>
        <begin position="653"/>
        <end position="675"/>
    </location>
</feature>
<feature type="domain" description="Protein kinase" evidence="6">
    <location>
        <begin position="4"/>
        <end position="351"/>
    </location>
</feature>
<dbReference type="InterPro" id="IPR000719">
    <property type="entry name" value="Prot_kinase_dom"/>
</dbReference>
<dbReference type="InterPro" id="IPR017441">
    <property type="entry name" value="Protein_kinase_ATP_BS"/>
</dbReference>
<dbReference type="PROSITE" id="PS00108">
    <property type="entry name" value="PROTEIN_KINASE_ST"/>
    <property type="match status" value="1"/>
</dbReference>
<evidence type="ECO:0000259" key="6">
    <source>
        <dbReference type="PROSITE" id="PS50011"/>
    </source>
</evidence>
<keyword evidence="1" id="KW-0808">Transferase</keyword>
<keyword evidence="2 4" id="KW-0547">Nucleotide-binding</keyword>
<keyword evidence="1" id="KW-0723">Serine/threonine-protein kinase</keyword>
<dbReference type="GO" id="GO:0004674">
    <property type="term" value="F:protein serine/threonine kinase activity"/>
    <property type="evidence" value="ECO:0007669"/>
    <property type="project" value="UniProtKB-KW"/>
</dbReference>
<dbReference type="Gene3D" id="3.30.200.20">
    <property type="entry name" value="Phosphorylase Kinase, domain 1"/>
    <property type="match status" value="1"/>
</dbReference>
<dbReference type="Proteomes" id="UP000789375">
    <property type="component" value="Unassembled WGS sequence"/>
</dbReference>
<proteinExistence type="predicted"/>
<dbReference type="PROSITE" id="PS00107">
    <property type="entry name" value="PROTEIN_KINASE_ATP"/>
    <property type="match status" value="1"/>
</dbReference>
<dbReference type="Gene3D" id="1.10.510.10">
    <property type="entry name" value="Transferase(Phosphotransferase) domain 1"/>
    <property type="match status" value="1"/>
</dbReference>
<dbReference type="PANTHER" id="PTHR24055">
    <property type="entry name" value="MITOGEN-ACTIVATED PROTEIN KINASE"/>
    <property type="match status" value="1"/>
</dbReference>
<dbReference type="EMBL" id="CAJVPP010000466">
    <property type="protein sequence ID" value="CAG8485441.1"/>
    <property type="molecule type" value="Genomic_DNA"/>
</dbReference>
<evidence type="ECO:0000256" key="1">
    <source>
        <dbReference type="ARBA" id="ARBA00022527"/>
    </source>
</evidence>
<feature type="binding site" evidence="4">
    <location>
        <position position="33"/>
    </location>
    <ligand>
        <name>ATP</name>
        <dbReference type="ChEBI" id="CHEBI:30616"/>
    </ligand>
</feature>
<evidence type="ECO:0000313" key="7">
    <source>
        <dbReference type="EMBL" id="CAG8485441.1"/>
    </source>
</evidence>
<keyword evidence="1" id="KW-0418">Kinase</keyword>
<keyword evidence="3 4" id="KW-0067">ATP-binding</keyword>
<dbReference type="SMART" id="SM00220">
    <property type="entry name" value="S_TKc"/>
    <property type="match status" value="1"/>
</dbReference>
<dbReference type="AlphaFoldDB" id="A0A9N8WCY4"/>
<name>A0A9N8WCY4_FUNMO</name>
<dbReference type="PROSITE" id="PS50011">
    <property type="entry name" value="PROTEIN_KINASE_DOM"/>
    <property type="match status" value="1"/>
</dbReference>
<keyword evidence="8" id="KW-1185">Reference proteome</keyword>
<evidence type="ECO:0000256" key="3">
    <source>
        <dbReference type="ARBA" id="ARBA00022840"/>
    </source>
</evidence>
<evidence type="ECO:0000256" key="2">
    <source>
        <dbReference type="ARBA" id="ARBA00022741"/>
    </source>
</evidence>
<gene>
    <name evidence="7" type="ORF">FMOSSE_LOCUS3246</name>
</gene>
<reference evidence="7" key="1">
    <citation type="submission" date="2021-06" db="EMBL/GenBank/DDBJ databases">
        <authorList>
            <person name="Kallberg Y."/>
            <person name="Tangrot J."/>
            <person name="Rosling A."/>
        </authorList>
    </citation>
    <scope>NUCLEOTIDE SEQUENCE</scope>
    <source>
        <strain evidence="7">87-6 pot B 2015</strain>
    </source>
</reference>
<dbReference type="GO" id="GO:0005524">
    <property type="term" value="F:ATP binding"/>
    <property type="evidence" value="ECO:0007669"/>
    <property type="project" value="UniProtKB-UniRule"/>
</dbReference>
<accession>A0A9N8WCY4</accession>
<dbReference type="InterPro" id="IPR011009">
    <property type="entry name" value="Kinase-like_dom_sf"/>
</dbReference>
<evidence type="ECO:0000313" key="8">
    <source>
        <dbReference type="Proteomes" id="UP000789375"/>
    </source>
</evidence>
<feature type="region of interest" description="Disordered" evidence="5">
    <location>
        <begin position="530"/>
        <end position="555"/>
    </location>
</feature>
<organism evidence="7 8">
    <name type="scientific">Funneliformis mosseae</name>
    <name type="common">Endomycorrhizal fungus</name>
    <name type="synonym">Glomus mosseae</name>
    <dbReference type="NCBI Taxonomy" id="27381"/>
    <lineage>
        <taxon>Eukaryota</taxon>
        <taxon>Fungi</taxon>
        <taxon>Fungi incertae sedis</taxon>
        <taxon>Mucoromycota</taxon>
        <taxon>Glomeromycotina</taxon>
        <taxon>Glomeromycetes</taxon>
        <taxon>Glomerales</taxon>
        <taxon>Glomeraceae</taxon>
        <taxon>Funneliformis</taxon>
    </lineage>
</organism>
<feature type="compositionally biased region" description="Polar residues" evidence="5">
    <location>
        <begin position="532"/>
        <end position="541"/>
    </location>
</feature>
<protein>
    <submittedName>
        <fullName evidence="7">4371_t:CDS:1</fullName>
    </submittedName>
</protein>
<evidence type="ECO:0000256" key="5">
    <source>
        <dbReference type="SAM" id="MobiDB-lite"/>
    </source>
</evidence>
<feature type="region of interest" description="Disordered" evidence="5">
    <location>
        <begin position="629"/>
        <end position="685"/>
    </location>
</feature>
<dbReference type="Pfam" id="PF00069">
    <property type="entry name" value="Pkinase"/>
    <property type="match status" value="2"/>
</dbReference>
<feature type="region of interest" description="Disordered" evidence="5">
    <location>
        <begin position="787"/>
        <end position="855"/>
    </location>
</feature>
<dbReference type="CDD" id="cd07830">
    <property type="entry name" value="STKc_MAK_like"/>
    <property type="match status" value="1"/>
</dbReference>
<dbReference type="InterPro" id="IPR008271">
    <property type="entry name" value="Ser/Thr_kinase_AS"/>
</dbReference>